<dbReference type="InterPro" id="IPR013154">
    <property type="entry name" value="ADH-like_N"/>
</dbReference>
<evidence type="ECO:0000259" key="6">
    <source>
        <dbReference type="Pfam" id="PF08240"/>
    </source>
</evidence>
<comment type="caution">
    <text evidence="7">The sequence shown here is derived from an EMBL/GenBank/DDBJ whole genome shotgun (WGS) entry which is preliminary data.</text>
</comment>
<dbReference type="AlphaFoldDB" id="X1G0E7"/>
<dbReference type="Gene3D" id="3.40.50.720">
    <property type="entry name" value="NAD(P)-binding Rossmann-like Domain"/>
    <property type="match status" value="1"/>
</dbReference>
<comment type="cofactor">
    <cofactor evidence="1">
        <name>Zn(2+)</name>
        <dbReference type="ChEBI" id="CHEBI:29105"/>
    </cofactor>
</comment>
<feature type="domain" description="Alcohol dehydrogenase-like N-terminal" evidence="6">
    <location>
        <begin position="44"/>
        <end position="157"/>
    </location>
</feature>
<feature type="non-terminal residue" evidence="7">
    <location>
        <position position="230"/>
    </location>
</feature>
<evidence type="ECO:0000256" key="4">
    <source>
        <dbReference type="ARBA" id="ARBA00022833"/>
    </source>
</evidence>
<comment type="similarity">
    <text evidence="2">Belongs to the zinc-containing alcohol dehydrogenase family.</text>
</comment>
<evidence type="ECO:0000256" key="3">
    <source>
        <dbReference type="ARBA" id="ARBA00022723"/>
    </source>
</evidence>
<keyword evidence="3" id="KW-0479">Metal-binding</keyword>
<dbReference type="Pfam" id="PF08240">
    <property type="entry name" value="ADH_N"/>
    <property type="match status" value="1"/>
</dbReference>
<dbReference type="Gene3D" id="3.90.180.10">
    <property type="entry name" value="Medium-chain alcohol dehydrogenases, catalytic domain"/>
    <property type="match status" value="1"/>
</dbReference>
<dbReference type="SUPFAM" id="SSF50129">
    <property type="entry name" value="GroES-like"/>
    <property type="match status" value="1"/>
</dbReference>
<evidence type="ECO:0000256" key="2">
    <source>
        <dbReference type="ARBA" id="ARBA00008072"/>
    </source>
</evidence>
<organism evidence="7">
    <name type="scientific">marine sediment metagenome</name>
    <dbReference type="NCBI Taxonomy" id="412755"/>
    <lineage>
        <taxon>unclassified sequences</taxon>
        <taxon>metagenomes</taxon>
        <taxon>ecological metagenomes</taxon>
    </lineage>
</organism>
<dbReference type="GO" id="GO:0016491">
    <property type="term" value="F:oxidoreductase activity"/>
    <property type="evidence" value="ECO:0007669"/>
    <property type="project" value="UniProtKB-KW"/>
</dbReference>
<dbReference type="PROSITE" id="PS00059">
    <property type="entry name" value="ADH_ZINC"/>
    <property type="match status" value="1"/>
</dbReference>
<dbReference type="GO" id="GO:0008270">
    <property type="term" value="F:zinc ion binding"/>
    <property type="evidence" value="ECO:0007669"/>
    <property type="project" value="InterPro"/>
</dbReference>
<sequence length="230" mass="24980">MYYLLGCDGENKEEKKVAKMMKAAILTEAKHIEIRDVPVPQIKDDEVLVRIKAVGVCGSDAHFYRDGRVAGWIVKEPLILGHECAGEIAEVGGSVEGLRVGDRVIIEPGIPCRKCEWCKRGEYNLCPDIRFMAVPGVDGAFTEYAGSAADFVYPLPDRISYEEGALMEPLSVAIETIKSAKIELGDSVAILGAGPIGILCLQAARAAGATDIYITDIDKNRLSYVTTKFN</sequence>
<dbReference type="SUPFAM" id="SSF51735">
    <property type="entry name" value="NAD(P)-binding Rossmann-fold domains"/>
    <property type="match status" value="1"/>
</dbReference>
<reference evidence="7" key="1">
    <citation type="journal article" date="2014" name="Front. Microbiol.">
        <title>High frequency of phylogenetically diverse reductive dehalogenase-homologous genes in deep subseafloor sedimentary metagenomes.</title>
        <authorList>
            <person name="Kawai M."/>
            <person name="Futagami T."/>
            <person name="Toyoda A."/>
            <person name="Takaki Y."/>
            <person name="Nishi S."/>
            <person name="Hori S."/>
            <person name="Arai W."/>
            <person name="Tsubouchi T."/>
            <person name="Morono Y."/>
            <person name="Uchiyama I."/>
            <person name="Ito T."/>
            <person name="Fujiyama A."/>
            <person name="Inagaki F."/>
            <person name="Takami H."/>
        </authorList>
    </citation>
    <scope>NUCLEOTIDE SEQUENCE</scope>
    <source>
        <strain evidence="7">Expedition CK06-06</strain>
    </source>
</reference>
<dbReference type="InterPro" id="IPR011032">
    <property type="entry name" value="GroES-like_sf"/>
</dbReference>
<dbReference type="PANTHER" id="PTHR43161:SF9">
    <property type="entry name" value="SORBITOL DEHYDROGENASE"/>
    <property type="match status" value="1"/>
</dbReference>
<keyword evidence="5" id="KW-0560">Oxidoreductase</keyword>
<name>X1G0E7_9ZZZZ</name>
<evidence type="ECO:0000313" key="7">
    <source>
        <dbReference type="EMBL" id="GAH50732.1"/>
    </source>
</evidence>
<evidence type="ECO:0000256" key="5">
    <source>
        <dbReference type="ARBA" id="ARBA00023002"/>
    </source>
</evidence>
<accession>X1G0E7</accession>
<evidence type="ECO:0000256" key="1">
    <source>
        <dbReference type="ARBA" id="ARBA00001947"/>
    </source>
</evidence>
<dbReference type="EMBL" id="BARU01016633">
    <property type="protein sequence ID" value="GAH50732.1"/>
    <property type="molecule type" value="Genomic_DNA"/>
</dbReference>
<dbReference type="InterPro" id="IPR036291">
    <property type="entry name" value="NAD(P)-bd_dom_sf"/>
</dbReference>
<proteinExistence type="inferred from homology"/>
<dbReference type="InterPro" id="IPR002328">
    <property type="entry name" value="ADH_Zn_CS"/>
</dbReference>
<keyword evidence="4" id="KW-0862">Zinc</keyword>
<protein>
    <recommendedName>
        <fullName evidence="6">Alcohol dehydrogenase-like N-terminal domain-containing protein</fullName>
    </recommendedName>
</protein>
<dbReference type="PANTHER" id="PTHR43161">
    <property type="entry name" value="SORBITOL DEHYDROGENASE"/>
    <property type="match status" value="1"/>
</dbReference>
<gene>
    <name evidence="7" type="ORF">S03H2_27639</name>
</gene>